<evidence type="ECO:0000313" key="1">
    <source>
        <dbReference type="EMBL" id="KLU21546.1"/>
    </source>
</evidence>
<dbReference type="AlphaFoldDB" id="A0A0J1CMB0"/>
<organism evidence="1 2">
    <name type="scientific">Caballeronia mineralivorans PML1(12)</name>
    <dbReference type="NCBI Taxonomy" id="908627"/>
    <lineage>
        <taxon>Bacteria</taxon>
        <taxon>Pseudomonadati</taxon>
        <taxon>Pseudomonadota</taxon>
        <taxon>Betaproteobacteria</taxon>
        <taxon>Burkholderiales</taxon>
        <taxon>Burkholderiaceae</taxon>
        <taxon>Caballeronia</taxon>
    </lineage>
</organism>
<gene>
    <name evidence="1" type="ORF">EOS_35430</name>
</gene>
<accession>A0A0J1CMB0</accession>
<dbReference type="EMBL" id="AEJF01000213">
    <property type="protein sequence ID" value="KLU21546.1"/>
    <property type="molecule type" value="Genomic_DNA"/>
</dbReference>
<evidence type="ECO:0000313" key="2">
    <source>
        <dbReference type="Proteomes" id="UP000035963"/>
    </source>
</evidence>
<reference evidence="1 2" key="1">
    <citation type="journal article" date="2015" name="Genome Announc.">
        <title>Draft Genome Sequence of Burkholderia sp. Strain PML1(12), an Ectomycorrhizosphere-Inhabiting Bacterium with Effective Mineral-Weathering Ability.</title>
        <authorList>
            <person name="Uroz S."/>
            <person name="Oger P."/>
        </authorList>
    </citation>
    <scope>NUCLEOTIDE SEQUENCE [LARGE SCALE GENOMIC DNA]</scope>
    <source>
        <strain evidence="2">PML1(12)</strain>
    </source>
</reference>
<protein>
    <submittedName>
        <fullName evidence="1">Uncharacterized protein</fullName>
    </submittedName>
</protein>
<comment type="caution">
    <text evidence="1">The sequence shown here is derived from an EMBL/GenBank/DDBJ whole genome shotgun (WGS) entry which is preliminary data.</text>
</comment>
<name>A0A0J1CMB0_9BURK</name>
<dbReference type="Proteomes" id="UP000035963">
    <property type="component" value="Unassembled WGS sequence"/>
</dbReference>
<proteinExistence type="predicted"/>
<dbReference type="PATRIC" id="fig|908627.4.peg.7921"/>
<sequence length="106" mass="12006">MWLAPFTFGGETQKRPQCIDHAANGETLPSFLAANGKIRIDVVDMNARQRPSKQFIPTQKSFDVTVVKPDGRLAQAALVRRPSAVFVQLRLERDHLRRFMKTTEIA</sequence>
<keyword evidence="2" id="KW-1185">Reference proteome</keyword>